<dbReference type="GeneID" id="68903856"/>
<proteinExistence type="predicted"/>
<dbReference type="PANTHER" id="PTHR42770:SF11">
    <property type="entry name" value="INNER MEMBRANE TRANSPORT PROTEIN YBAT"/>
    <property type="match status" value="1"/>
</dbReference>
<dbReference type="RefSeq" id="WP_203397915.1">
    <property type="nucleotide sequence ID" value="NZ_CP009528.1"/>
</dbReference>
<dbReference type="AlphaFoldDB" id="A0A0E3QV16"/>
<gene>
    <name evidence="7" type="ORF">MSBRM_2149</name>
</gene>
<evidence type="ECO:0000256" key="6">
    <source>
        <dbReference type="SAM" id="Phobius"/>
    </source>
</evidence>
<dbReference type="Gene3D" id="1.20.1740.10">
    <property type="entry name" value="Amino acid/polyamine transporter I"/>
    <property type="match status" value="1"/>
</dbReference>
<comment type="subcellular location">
    <subcellularLocation>
        <location evidence="1">Cell membrane</location>
        <topology evidence="1">Multi-pass membrane protein</topology>
    </subcellularLocation>
</comment>
<organism evidence="7 8">
    <name type="scientific">Methanosarcina barkeri MS</name>
    <dbReference type="NCBI Taxonomy" id="1434108"/>
    <lineage>
        <taxon>Archaea</taxon>
        <taxon>Methanobacteriati</taxon>
        <taxon>Methanobacteriota</taxon>
        <taxon>Stenosarchaea group</taxon>
        <taxon>Methanomicrobia</taxon>
        <taxon>Methanosarcinales</taxon>
        <taxon>Methanosarcinaceae</taxon>
        <taxon>Methanosarcina</taxon>
    </lineage>
</organism>
<dbReference type="PATRIC" id="fig|1434108.4.peg.2744"/>
<keyword evidence="8" id="KW-1185">Reference proteome</keyword>
<dbReference type="STRING" id="1434108.MSBRM_2149"/>
<evidence type="ECO:0000256" key="5">
    <source>
        <dbReference type="ARBA" id="ARBA00023136"/>
    </source>
</evidence>
<dbReference type="InterPro" id="IPR002293">
    <property type="entry name" value="AA/rel_permease1"/>
</dbReference>
<dbReference type="GO" id="GO:0005886">
    <property type="term" value="C:plasma membrane"/>
    <property type="evidence" value="ECO:0007669"/>
    <property type="project" value="UniProtKB-SubCell"/>
</dbReference>
<keyword evidence="5 6" id="KW-0472">Membrane</keyword>
<feature type="transmembrane region" description="Helical" evidence="6">
    <location>
        <begin position="108"/>
        <end position="129"/>
    </location>
</feature>
<evidence type="ECO:0000256" key="3">
    <source>
        <dbReference type="ARBA" id="ARBA00022692"/>
    </source>
</evidence>
<evidence type="ECO:0000313" key="8">
    <source>
        <dbReference type="Proteomes" id="UP000033033"/>
    </source>
</evidence>
<dbReference type="Pfam" id="PF13520">
    <property type="entry name" value="AA_permease_2"/>
    <property type="match status" value="1"/>
</dbReference>
<keyword evidence="2" id="KW-1003">Cell membrane</keyword>
<keyword evidence="4 6" id="KW-1133">Transmembrane helix</keyword>
<accession>A0A0E3QV16</accession>
<evidence type="ECO:0000256" key="2">
    <source>
        <dbReference type="ARBA" id="ARBA00022475"/>
    </source>
</evidence>
<feature type="transmembrane region" description="Helical" evidence="6">
    <location>
        <begin position="65"/>
        <end position="88"/>
    </location>
</feature>
<feature type="transmembrane region" description="Helical" evidence="6">
    <location>
        <begin position="24"/>
        <end position="45"/>
    </location>
</feature>
<evidence type="ECO:0000256" key="1">
    <source>
        <dbReference type="ARBA" id="ARBA00004651"/>
    </source>
</evidence>
<name>A0A0E3QV16_METBA</name>
<dbReference type="GO" id="GO:0022857">
    <property type="term" value="F:transmembrane transporter activity"/>
    <property type="evidence" value="ECO:0007669"/>
    <property type="project" value="InterPro"/>
</dbReference>
<dbReference type="InterPro" id="IPR050367">
    <property type="entry name" value="APC_superfamily"/>
</dbReference>
<sequence length="138" mass="14715">MYIATLCDCRYCLHKYTGNLSASAWPDSISILFGVGVIFLAYQGFGLITNAAEDIINPETNLLRAIYLSIALVVIIYASVSLAVVGNLSTFEIEKSKDYALAAAAKPFLGVLGFKVMAFAALISTSSAINASLYGEQT</sequence>
<reference evidence="7 8" key="1">
    <citation type="submission" date="2014-07" db="EMBL/GenBank/DDBJ databases">
        <title>Methanogenic archaea and the global carbon cycle.</title>
        <authorList>
            <person name="Henriksen J.R."/>
            <person name="Luke J."/>
            <person name="Reinhart S."/>
            <person name="Benedict M.N."/>
            <person name="Youngblut N.D."/>
            <person name="Metcalf M.E."/>
            <person name="Whitaker R.J."/>
            <person name="Metcalf W.W."/>
        </authorList>
    </citation>
    <scope>NUCLEOTIDE SEQUENCE [LARGE SCALE GENOMIC DNA]</scope>
    <source>
        <strain evidence="7 8">MS</strain>
    </source>
</reference>
<dbReference type="KEGG" id="mby:MSBRM_2149"/>
<dbReference type="EMBL" id="CP009528">
    <property type="protein sequence ID" value="AKB55147.1"/>
    <property type="molecule type" value="Genomic_DNA"/>
</dbReference>
<dbReference type="PANTHER" id="PTHR42770">
    <property type="entry name" value="AMINO ACID TRANSPORTER-RELATED"/>
    <property type="match status" value="1"/>
</dbReference>
<protein>
    <submittedName>
        <fullName evidence="7">Amino acid transporter</fullName>
    </submittedName>
</protein>
<dbReference type="HOGENOM" id="CLU_1850626_0_0_2"/>
<dbReference type="Proteomes" id="UP000033033">
    <property type="component" value="Chromosome"/>
</dbReference>
<evidence type="ECO:0000313" key="7">
    <source>
        <dbReference type="EMBL" id="AKB55147.1"/>
    </source>
</evidence>
<evidence type="ECO:0000256" key="4">
    <source>
        <dbReference type="ARBA" id="ARBA00022989"/>
    </source>
</evidence>
<keyword evidence="3 6" id="KW-0812">Transmembrane</keyword>